<comment type="caution">
    <text evidence="3">The sequence shown here is derived from an EMBL/GenBank/DDBJ whole genome shotgun (WGS) entry which is preliminary data.</text>
</comment>
<evidence type="ECO:0000313" key="4">
    <source>
        <dbReference type="Proteomes" id="UP001073122"/>
    </source>
</evidence>
<sequence>MKLIVNLNWTVNAKKCLSRNICFYQNMDLIFYCKIIYLIMEAKKSKDQEQNANITSSDTLLVLHNHSNTIGIVQNINPDGTINHTEPNQGYSKPNLKIDSKEDSFIQFYSDFYHQLKNPEEFTFFKVTEYEAKEAAKDLQNYIDQASVKEIDQLKDYAVSIDAVEAQLDRRNKFTQYQQSKSIHPHIKEQQYRYLPEQIDWNIMSKLNLNQEKLEQLDALEPLLKGYKTPTLIPITFNQGTIETKMDVRLSLRLNDVGYLEIRIHAIRKEPDFNSKLFGHEFTAEDKKNLMDTGNMGRVVNLINPMTDELTPSVISRDRLTNELIALRAEHIRIPLVICGVTLNEEQKKTLKEGKPLFIENMISKRGTLFNSTVQFNADKRYVEFLFNRNINNLQNHLQHKTLQTIIKAEVPNTFRGKPIYQWQIEKLKAGETAYINGLTDSKGKKYQGYISFDKNIGKFEFSFKNPKKQIGLNKPSIRQKGRKL</sequence>
<evidence type="ECO:0000313" key="3">
    <source>
        <dbReference type="EMBL" id="MCX8524667.1"/>
    </source>
</evidence>
<keyword evidence="4" id="KW-1185">Reference proteome</keyword>
<reference evidence="3" key="1">
    <citation type="submission" date="2022-10" db="EMBL/GenBank/DDBJ databases">
        <title>Chryseobacterium sp. nov., a novel bacterial species.</title>
        <authorList>
            <person name="Cao Y."/>
        </authorList>
    </citation>
    <scope>NUCLEOTIDE SEQUENCE</scope>
    <source>
        <strain evidence="3">CCTCC AB2015118</strain>
    </source>
</reference>
<dbReference type="InterPro" id="IPR025222">
    <property type="entry name" value="DUF3945"/>
</dbReference>
<dbReference type="InterPro" id="IPR025343">
    <property type="entry name" value="DUF4099"/>
</dbReference>
<dbReference type="RefSeq" id="WP_267265951.1">
    <property type="nucleotide sequence ID" value="NZ_JAOVZW010000013.1"/>
</dbReference>
<accession>A0ABT3XTE9</accession>
<evidence type="ECO:0000259" key="1">
    <source>
        <dbReference type="Pfam" id="PF13101"/>
    </source>
</evidence>
<feature type="domain" description="DUF4099" evidence="2">
    <location>
        <begin position="195"/>
        <end position="275"/>
    </location>
</feature>
<dbReference type="Pfam" id="PF13101">
    <property type="entry name" value="DUF3945"/>
    <property type="match status" value="2"/>
</dbReference>
<organism evidence="3 4">
    <name type="scientific">Chryseobacterium formosus</name>
    <dbReference type="NCBI Taxonomy" id="1537363"/>
    <lineage>
        <taxon>Bacteria</taxon>
        <taxon>Pseudomonadati</taxon>
        <taxon>Bacteroidota</taxon>
        <taxon>Flavobacteriia</taxon>
        <taxon>Flavobacteriales</taxon>
        <taxon>Weeksellaceae</taxon>
        <taxon>Chryseobacterium group</taxon>
        <taxon>Chryseobacterium</taxon>
    </lineage>
</organism>
<protein>
    <submittedName>
        <fullName evidence="3">DUF3945 domain-containing protein</fullName>
    </submittedName>
</protein>
<proteinExistence type="predicted"/>
<feature type="domain" description="DUF3945" evidence="1">
    <location>
        <begin position="424"/>
        <end position="464"/>
    </location>
</feature>
<evidence type="ECO:0000259" key="2">
    <source>
        <dbReference type="Pfam" id="PF13351"/>
    </source>
</evidence>
<dbReference type="Pfam" id="PF13351">
    <property type="entry name" value="DUF4099"/>
    <property type="match status" value="1"/>
</dbReference>
<name>A0ABT3XTE9_9FLAO</name>
<dbReference type="Proteomes" id="UP001073122">
    <property type="component" value="Unassembled WGS sequence"/>
</dbReference>
<dbReference type="EMBL" id="JAOVZW010000013">
    <property type="protein sequence ID" value="MCX8524667.1"/>
    <property type="molecule type" value="Genomic_DNA"/>
</dbReference>
<gene>
    <name evidence="3" type="ORF">OF897_12160</name>
</gene>
<feature type="domain" description="DUF3945" evidence="1">
    <location>
        <begin position="338"/>
        <end position="388"/>
    </location>
</feature>